<dbReference type="AlphaFoldDB" id="A0A4C1UNV7"/>
<evidence type="ECO:0000313" key="3">
    <source>
        <dbReference type="Proteomes" id="UP000299102"/>
    </source>
</evidence>
<dbReference type="EMBL" id="BGZK01000203">
    <property type="protein sequence ID" value="GBP28135.1"/>
    <property type="molecule type" value="Genomic_DNA"/>
</dbReference>
<proteinExistence type="predicted"/>
<sequence length="141" mass="15247">MVCARVSCSLITYRLHKERQQHGKFDVGAADGAGAGAETESDDSEMVHLTMGNLYNFALSANFIFERDRGAPGPCACAERVKHLGRADVSAALHNARRADARRATYREHRPSARALTTPPFRVDAPNGVLKGVRGGSHAMD</sequence>
<dbReference type="Proteomes" id="UP000299102">
    <property type="component" value="Unassembled WGS sequence"/>
</dbReference>
<comment type="caution">
    <text evidence="2">The sequence shown here is derived from an EMBL/GenBank/DDBJ whole genome shotgun (WGS) entry which is preliminary data.</text>
</comment>
<evidence type="ECO:0000256" key="1">
    <source>
        <dbReference type="SAM" id="MobiDB-lite"/>
    </source>
</evidence>
<reference evidence="2 3" key="1">
    <citation type="journal article" date="2019" name="Commun. Biol.">
        <title>The bagworm genome reveals a unique fibroin gene that provides high tensile strength.</title>
        <authorList>
            <person name="Kono N."/>
            <person name="Nakamura H."/>
            <person name="Ohtoshi R."/>
            <person name="Tomita M."/>
            <person name="Numata K."/>
            <person name="Arakawa K."/>
        </authorList>
    </citation>
    <scope>NUCLEOTIDE SEQUENCE [LARGE SCALE GENOMIC DNA]</scope>
</reference>
<gene>
    <name evidence="2" type="ORF">EVAR_76229_1</name>
</gene>
<evidence type="ECO:0000313" key="2">
    <source>
        <dbReference type="EMBL" id="GBP28135.1"/>
    </source>
</evidence>
<organism evidence="2 3">
    <name type="scientific">Eumeta variegata</name>
    <name type="common">Bagworm moth</name>
    <name type="synonym">Eumeta japonica</name>
    <dbReference type="NCBI Taxonomy" id="151549"/>
    <lineage>
        <taxon>Eukaryota</taxon>
        <taxon>Metazoa</taxon>
        <taxon>Ecdysozoa</taxon>
        <taxon>Arthropoda</taxon>
        <taxon>Hexapoda</taxon>
        <taxon>Insecta</taxon>
        <taxon>Pterygota</taxon>
        <taxon>Neoptera</taxon>
        <taxon>Endopterygota</taxon>
        <taxon>Lepidoptera</taxon>
        <taxon>Glossata</taxon>
        <taxon>Ditrysia</taxon>
        <taxon>Tineoidea</taxon>
        <taxon>Psychidae</taxon>
        <taxon>Oiketicinae</taxon>
        <taxon>Eumeta</taxon>
    </lineage>
</organism>
<protein>
    <submittedName>
        <fullName evidence="2">Uncharacterized protein</fullName>
    </submittedName>
</protein>
<name>A0A4C1UNV7_EUMVA</name>
<feature type="region of interest" description="Disordered" evidence="1">
    <location>
        <begin position="117"/>
        <end position="141"/>
    </location>
</feature>
<keyword evidence="3" id="KW-1185">Reference proteome</keyword>
<accession>A0A4C1UNV7</accession>